<name>A0A560KVN8_9BRAD</name>
<evidence type="ECO:0000313" key="6">
    <source>
        <dbReference type="EMBL" id="TWB87272.1"/>
    </source>
</evidence>
<keyword evidence="7" id="KW-1185">Reference proteome</keyword>
<gene>
    <name evidence="6" type="ORF">FBZ93_12253</name>
</gene>
<dbReference type="GO" id="GO:0048040">
    <property type="term" value="F:UDP-glucuronate decarboxylase activity"/>
    <property type="evidence" value="ECO:0007669"/>
    <property type="project" value="TreeGrafter"/>
</dbReference>
<reference evidence="6 7" key="1">
    <citation type="submission" date="2019-06" db="EMBL/GenBank/DDBJ databases">
        <title>Genomic Encyclopedia of Type Strains, Phase IV (KMG-V): Genome sequencing to study the core and pangenomes of soil and plant-associated prokaryotes.</title>
        <authorList>
            <person name="Whitman W."/>
        </authorList>
    </citation>
    <scope>NUCLEOTIDE SEQUENCE [LARGE SCALE GENOMIC DNA]</scope>
    <source>
        <strain evidence="6 7">BR 10355</strain>
    </source>
</reference>
<dbReference type="GO" id="GO:0070403">
    <property type="term" value="F:NAD+ binding"/>
    <property type="evidence" value="ECO:0007669"/>
    <property type="project" value="InterPro"/>
</dbReference>
<accession>A0A560KVN8</accession>
<dbReference type="EMBL" id="VITY01000022">
    <property type="protein sequence ID" value="TWB87272.1"/>
    <property type="molecule type" value="Genomic_DNA"/>
</dbReference>
<keyword evidence="3" id="KW-0520">NAD</keyword>
<dbReference type="PANTHER" id="PTHR43078:SF6">
    <property type="entry name" value="UDP-GLUCURONIC ACID DECARBOXYLASE 1"/>
    <property type="match status" value="1"/>
</dbReference>
<sequence>MAVPQADLDLVLKHASSDLRALVGARIFITGGTGYIGRWLLEALIHADRALSLALSITVLSRDPARFAATHPHLGTDPAVKLIAGDVRDFVFPPSSFTHAIHGATDVIATSSPLHTFDVTVGGTRRLLDFCRKRGITDVLLLSSGAIYGPIPAHIDLVCEDYLGAPDPSVVGAAYALGKRAAEWLGTAYGAEAGLSCKSARVFAQIGPYLALDRQFAAGNFIRDAILGQPIVIRGDGTPLRSYMYAVDLVIWLLAILMRGLPSRAYNVGSDQPVSIASLAMVVARAAGLAQPAIEIQGVAQADRPPERYVPSIARAHDELGLSIGIPFDVALDRTIEWYRTRLLEAKYP</sequence>
<evidence type="ECO:0000256" key="2">
    <source>
        <dbReference type="ARBA" id="ARBA00022793"/>
    </source>
</evidence>
<dbReference type="GO" id="GO:0005737">
    <property type="term" value="C:cytoplasm"/>
    <property type="evidence" value="ECO:0007669"/>
    <property type="project" value="TreeGrafter"/>
</dbReference>
<dbReference type="Gene3D" id="3.40.50.720">
    <property type="entry name" value="NAD(P)-binding Rossmann-like Domain"/>
    <property type="match status" value="1"/>
</dbReference>
<dbReference type="PANTHER" id="PTHR43078">
    <property type="entry name" value="UDP-GLUCURONIC ACID DECARBOXYLASE-RELATED"/>
    <property type="match status" value="1"/>
</dbReference>
<evidence type="ECO:0000256" key="4">
    <source>
        <dbReference type="ARBA" id="ARBA00023239"/>
    </source>
</evidence>
<dbReference type="SUPFAM" id="SSF51735">
    <property type="entry name" value="NAD(P)-binding Rossmann-fold domains"/>
    <property type="match status" value="1"/>
</dbReference>
<organism evidence="6 7">
    <name type="scientific">Bradyrhizobium macuxiense</name>
    <dbReference type="NCBI Taxonomy" id="1755647"/>
    <lineage>
        <taxon>Bacteria</taxon>
        <taxon>Pseudomonadati</taxon>
        <taxon>Pseudomonadota</taxon>
        <taxon>Alphaproteobacteria</taxon>
        <taxon>Hyphomicrobiales</taxon>
        <taxon>Nitrobacteraceae</taxon>
        <taxon>Bradyrhizobium</taxon>
    </lineage>
</organism>
<evidence type="ECO:0000259" key="5">
    <source>
        <dbReference type="Pfam" id="PF01370"/>
    </source>
</evidence>
<keyword evidence="4" id="KW-0456">Lyase</keyword>
<dbReference type="GO" id="GO:0042732">
    <property type="term" value="P:D-xylose metabolic process"/>
    <property type="evidence" value="ECO:0007669"/>
    <property type="project" value="InterPro"/>
</dbReference>
<evidence type="ECO:0000256" key="3">
    <source>
        <dbReference type="ARBA" id="ARBA00023027"/>
    </source>
</evidence>
<dbReference type="RefSeq" id="WP_167529420.1">
    <property type="nucleotide sequence ID" value="NZ_VITY01000022.1"/>
</dbReference>
<protein>
    <submittedName>
        <fullName evidence="6">dTDP-glucose 4,6-dehydratase</fullName>
    </submittedName>
</protein>
<evidence type="ECO:0000256" key="1">
    <source>
        <dbReference type="ARBA" id="ARBA00001911"/>
    </source>
</evidence>
<dbReference type="InterPro" id="IPR001509">
    <property type="entry name" value="Epimerase_deHydtase"/>
</dbReference>
<dbReference type="InterPro" id="IPR036291">
    <property type="entry name" value="NAD(P)-bd_dom_sf"/>
</dbReference>
<dbReference type="Proteomes" id="UP000321304">
    <property type="component" value="Unassembled WGS sequence"/>
</dbReference>
<dbReference type="Pfam" id="PF01370">
    <property type="entry name" value="Epimerase"/>
    <property type="match status" value="1"/>
</dbReference>
<evidence type="ECO:0000313" key="7">
    <source>
        <dbReference type="Proteomes" id="UP000321304"/>
    </source>
</evidence>
<keyword evidence="2" id="KW-0210">Decarboxylase</keyword>
<proteinExistence type="predicted"/>
<dbReference type="AlphaFoldDB" id="A0A560KVN8"/>
<feature type="domain" description="NAD-dependent epimerase/dehydratase" evidence="5">
    <location>
        <begin position="27"/>
        <end position="269"/>
    </location>
</feature>
<comment type="caution">
    <text evidence="6">The sequence shown here is derived from an EMBL/GenBank/DDBJ whole genome shotgun (WGS) entry which is preliminary data.</text>
</comment>
<comment type="cofactor">
    <cofactor evidence="1">
        <name>NAD(+)</name>
        <dbReference type="ChEBI" id="CHEBI:57540"/>
    </cofactor>
</comment>
<dbReference type="InterPro" id="IPR044516">
    <property type="entry name" value="UXS-like"/>
</dbReference>